<reference evidence="2" key="1">
    <citation type="submission" date="2020-02" db="EMBL/GenBank/DDBJ databases">
        <authorList>
            <person name="Meier V. D."/>
        </authorList>
    </citation>
    <scope>NUCLEOTIDE SEQUENCE</scope>
    <source>
        <strain evidence="2">AVDCRST_MAG89</strain>
    </source>
</reference>
<feature type="compositionally biased region" description="Basic and acidic residues" evidence="1">
    <location>
        <begin position="1"/>
        <end position="24"/>
    </location>
</feature>
<organism evidence="2">
    <name type="scientific">uncultured Gemmatimonadota bacterium</name>
    <dbReference type="NCBI Taxonomy" id="203437"/>
    <lineage>
        <taxon>Bacteria</taxon>
        <taxon>Pseudomonadati</taxon>
        <taxon>Gemmatimonadota</taxon>
        <taxon>environmental samples</taxon>
    </lineage>
</organism>
<accession>A0A6J4KFX8</accession>
<gene>
    <name evidence="2" type="ORF">AVDCRST_MAG89-734</name>
</gene>
<protein>
    <submittedName>
        <fullName evidence="2">Uncharacterized protein</fullName>
    </submittedName>
</protein>
<evidence type="ECO:0000256" key="1">
    <source>
        <dbReference type="SAM" id="MobiDB-lite"/>
    </source>
</evidence>
<proteinExistence type="predicted"/>
<dbReference type="EMBL" id="CADCTV010000160">
    <property type="protein sequence ID" value="CAA9304930.1"/>
    <property type="molecule type" value="Genomic_DNA"/>
</dbReference>
<evidence type="ECO:0000313" key="2">
    <source>
        <dbReference type="EMBL" id="CAA9304930.1"/>
    </source>
</evidence>
<sequence length="43" mass="5059">MWGERLVSHRDTETQRHRDTETQRRTPCRSSVSLCEIAVAVLF</sequence>
<name>A0A6J4KFX8_9BACT</name>
<dbReference type="AlphaFoldDB" id="A0A6J4KFX8"/>
<feature type="region of interest" description="Disordered" evidence="1">
    <location>
        <begin position="1"/>
        <end position="25"/>
    </location>
</feature>